<dbReference type="Proteomes" id="UP000321490">
    <property type="component" value="Unassembled WGS sequence"/>
</dbReference>
<comment type="caution">
    <text evidence="1">The sequence shown here is derived from an EMBL/GenBank/DDBJ whole genome shotgun (WGS) entry which is preliminary data.</text>
</comment>
<keyword evidence="2" id="KW-1185">Reference proteome</keyword>
<dbReference type="InterPro" id="IPR014729">
    <property type="entry name" value="Rossmann-like_a/b/a_fold"/>
</dbReference>
<dbReference type="SUPFAM" id="SSF52402">
    <property type="entry name" value="Adenine nucleotide alpha hydrolases-like"/>
    <property type="match status" value="1"/>
</dbReference>
<evidence type="ECO:0000313" key="2">
    <source>
        <dbReference type="Proteomes" id="UP000321490"/>
    </source>
</evidence>
<dbReference type="AlphaFoldDB" id="A0A562IQI1"/>
<evidence type="ECO:0000313" key="1">
    <source>
        <dbReference type="EMBL" id="TWH73178.1"/>
    </source>
</evidence>
<dbReference type="Gene3D" id="3.40.50.620">
    <property type="entry name" value="HUPs"/>
    <property type="match status" value="1"/>
</dbReference>
<accession>A0A562IQI1</accession>
<protein>
    <recommendedName>
        <fullName evidence="3">Universal stress protein family protein</fullName>
    </recommendedName>
</protein>
<gene>
    <name evidence="1" type="ORF">JD78_01701</name>
</gene>
<dbReference type="EMBL" id="VLKF01000001">
    <property type="protein sequence ID" value="TWH73178.1"/>
    <property type="molecule type" value="Genomic_DNA"/>
</dbReference>
<reference evidence="1 2" key="1">
    <citation type="submission" date="2019-07" db="EMBL/GenBank/DDBJ databases">
        <title>R&amp;d 2014.</title>
        <authorList>
            <person name="Klenk H.-P."/>
        </authorList>
    </citation>
    <scope>NUCLEOTIDE SEQUENCE [LARGE SCALE GENOMIC DNA]</scope>
    <source>
        <strain evidence="1 2">DSM 45764</strain>
    </source>
</reference>
<proteinExistence type="predicted"/>
<organism evidence="1 2">
    <name type="scientific">Modestobacter roseus</name>
    <dbReference type="NCBI Taxonomy" id="1181884"/>
    <lineage>
        <taxon>Bacteria</taxon>
        <taxon>Bacillati</taxon>
        <taxon>Actinomycetota</taxon>
        <taxon>Actinomycetes</taxon>
        <taxon>Geodermatophilales</taxon>
        <taxon>Geodermatophilaceae</taxon>
        <taxon>Modestobacter</taxon>
    </lineage>
</organism>
<dbReference type="RefSeq" id="WP_153362366.1">
    <property type="nucleotide sequence ID" value="NZ_JABGDC010000222.1"/>
</dbReference>
<dbReference type="OrthoDB" id="5184682at2"/>
<evidence type="ECO:0008006" key="3">
    <source>
        <dbReference type="Google" id="ProtNLM"/>
    </source>
</evidence>
<sequence>MPRTLVLANQTLGGEKLLAAVQERVAAGPHQFHVVVPATPVHDQAGAAGSGPSSDERAYALASQRLDRALTEIRELGGEADGEVGDPDAMEALRLALGRAPADEVIVSTLPLGISRWLRGNLPAKIERSCGLPVVHLVDDRQTAS</sequence>
<name>A0A562IQI1_9ACTN</name>